<dbReference type="GO" id="GO:0071222">
    <property type="term" value="P:cellular response to lipopolysaccharide"/>
    <property type="evidence" value="ECO:0007669"/>
    <property type="project" value="TreeGrafter"/>
</dbReference>
<keyword evidence="4" id="KW-0732">Signal</keyword>
<dbReference type="PANTHER" id="PTHR25466">
    <property type="entry name" value="T-LYMPHOCYTE ACTIVATION ANTIGEN"/>
    <property type="match status" value="1"/>
</dbReference>
<dbReference type="EMBL" id="KK843553">
    <property type="protein sequence ID" value="KFP85592.1"/>
    <property type="molecule type" value="Genomic_DNA"/>
</dbReference>
<keyword evidence="6 11" id="KW-0472">Membrane</keyword>
<reference evidence="14 15" key="1">
    <citation type="submission" date="2014-04" db="EMBL/GenBank/DDBJ databases">
        <title>Genome evolution of avian class.</title>
        <authorList>
            <person name="Zhang G."/>
            <person name="Li C."/>
        </authorList>
    </citation>
    <scope>NUCLEOTIDE SEQUENCE [LARGE SCALE GENOMIC DNA]</scope>
    <source>
        <strain evidence="14">BGI_N310</strain>
    </source>
</reference>
<gene>
    <name evidence="14" type="ORF">N310_04929</name>
</gene>
<keyword evidence="5 11" id="KW-1133">Transmembrane helix</keyword>
<sequence length="250" mass="27787">TGQALKNVVNTKVGERVSLSCCRQIPSSESLHTYRAYWQKNITEVVIAYSEGNLMPKPMNRTEMDPWNLTLWISPVEIMDNGSYNCVLQQKSVVLCVQPVDLFVTADFSKPKITAEETTNSCESTEMVIMCSSHGGYPKAKISGTINNISVEWNASWVSESSLSPYNVTGKLVHNMTKDINITCSIEYDDFATSTSLFLRKKDNCAVPTVLPSYNVITASSIIVIIFILAVLLAARYLPRLGKCSSFFKK</sequence>
<name>A0A091N989_9PASS</name>
<protein>
    <submittedName>
        <fullName evidence="14">T-lymphocyte activation antigen CD80</fullName>
    </submittedName>
</protein>
<evidence type="ECO:0000256" key="6">
    <source>
        <dbReference type="ARBA" id="ARBA00023136"/>
    </source>
</evidence>
<dbReference type="InterPro" id="IPR013162">
    <property type="entry name" value="CD80_C2-set"/>
</dbReference>
<dbReference type="GO" id="GO:0042102">
    <property type="term" value="P:positive regulation of T cell proliferation"/>
    <property type="evidence" value="ECO:0007669"/>
    <property type="project" value="TreeGrafter"/>
</dbReference>
<dbReference type="InterPro" id="IPR051713">
    <property type="entry name" value="T-cell_Activation_Regulation"/>
</dbReference>
<proteinExistence type="predicted"/>
<keyword evidence="2" id="KW-1003">Cell membrane</keyword>
<dbReference type="InterPro" id="IPR013106">
    <property type="entry name" value="Ig_V-set"/>
</dbReference>
<evidence type="ECO:0000256" key="10">
    <source>
        <dbReference type="ARBA" id="ARBA00023319"/>
    </source>
</evidence>
<evidence type="ECO:0000256" key="2">
    <source>
        <dbReference type="ARBA" id="ARBA00022475"/>
    </source>
</evidence>
<feature type="transmembrane region" description="Helical" evidence="11">
    <location>
        <begin position="214"/>
        <end position="235"/>
    </location>
</feature>
<evidence type="ECO:0000256" key="7">
    <source>
        <dbReference type="ARBA" id="ARBA00023157"/>
    </source>
</evidence>
<organism evidence="14 15">
    <name type="scientific">Acanthisitta chloris</name>
    <name type="common">rifleman</name>
    <dbReference type="NCBI Taxonomy" id="57068"/>
    <lineage>
        <taxon>Eukaryota</taxon>
        <taxon>Metazoa</taxon>
        <taxon>Chordata</taxon>
        <taxon>Craniata</taxon>
        <taxon>Vertebrata</taxon>
        <taxon>Euteleostomi</taxon>
        <taxon>Archelosauria</taxon>
        <taxon>Archosauria</taxon>
        <taxon>Dinosauria</taxon>
        <taxon>Saurischia</taxon>
        <taxon>Theropoda</taxon>
        <taxon>Coelurosauria</taxon>
        <taxon>Aves</taxon>
        <taxon>Neognathae</taxon>
        <taxon>Neoaves</taxon>
        <taxon>Telluraves</taxon>
        <taxon>Australaves</taxon>
        <taxon>Passeriformes</taxon>
        <taxon>Acanthisittidae</taxon>
        <taxon>Acanthisitta</taxon>
    </lineage>
</organism>
<feature type="non-terminal residue" evidence="14">
    <location>
        <position position="1"/>
    </location>
</feature>
<comment type="subcellular location">
    <subcellularLocation>
        <location evidence="1">Cell membrane</location>
        <topology evidence="1">Single-pass type I membrane protein</topology>
    </subcellularLocation>
</comment>
<keyword evidence="8" id="KW-0675">Receptor</keyword>
<keyword evidence="7" id="KW-1015">Disulfide bond</keyword>
<evidence type="ECO:0000256" key="9">
    <source>
        <dbReference type="ARBA" id="ARBA00023180"/>
    </source>
</evidence>
<dbReference type="InterPro" id="IPR013783">
    <property type="entry name" value="Ig-like_fold"/>
</dbReference>
<evidence type="ECO:0000259" key="13">
    <source>
        <dbReference type="Pfam" id="PF08205"/>
    </source>
</evidence>
<keyword evidence="9" id="KW-0325">Glycoprotein</keyword>
<feature type="domain" description="Immunoglobulin V-set" evidence="12">
    <location>
        <begin position="8"/>
        <end position="92"/>
    </location>
</feature>
<evidence type="ECO:0000259" key="12">
    <source>
        <dbReference type="Pfam" id="PF07686"/>
    </source>
</evidence>
<dbReference type="Gene3D" id="2.60.40.10">
    <property type="entry name" value="Immunoglobulins"/>
    <property type="match status" value="2"/>
</dbReference>
<evidence type="ECO:0000313" key="15">
    <source>
        <dbReference type="Proteomes" id="UP000053537"/>
    </source>
</evidence>
<evidence type="ECO:0000256" key="1">
    <source>
        <dbReference type="ARBA" id="ARBA00004251"/>
    </source>
</evidence>
<evidence type="ECO:0000256" key="11">
    <source>
        <dbReference type="SAM" id="Phobius"/>
    </source>
</evidence>
<evidence type="ECO:0000256" key="5">
    <source>
        <dbReference type="ARBA" id="ARBA00022989"/>
    </source>
</evidence>
<evidence type="ECO:0000256" key="3">
    <source>
        <dbReference type="ARBA" id="ARBA00022692"/>
    </source>
</evidence>
<feature type="non-terminal residue" evidence="14">
    <location>
        <position position="250"/>
    </location>
</feature>
<dbReference type="Pfam" id="PF07686">
    <property type="entry name" value="V-set"/>
    <property type="match status" value="1"/>
</dbReference>
<dbReference type="InterPro" id="IPR036179">
    <property type="entry name" value="Ig-like_dom_sf"/>
</dbReference>
<dbReference type="SUPFAM" id="SSF48726">
    <property type="entry name" value="Immunoglobulin"/>
    <property type="match status" value="1"/>
</dbReference>
<dbReference type="AlphaFoldDB" id="A0A091N989"/>
<dbReference type="Pfam" id="PF08205">
    <property type="entry name" value="C2-set_2"/>
    <property type="match status" value="1"/>
</dbReference>
<feature type="domain" description="CD80-like immunoglobulin C2-set" evidence="13">
    <location>
        <begin position="111"/>
        <end position="194"/>
    </location>
</feature>
<evidence type="ECO:0000256" key="8">
    <source>
        <dbReference type="ARBA" id="ARBA00023170"/>
    </source>
</evidence>
<keyword evidence="10" id="KW-0393">Immunoglobulin domain</keyword>
<accession>A0A091N989</accession>
<evidence type="ECO:0000313" key="14">
    <source>
        <dbReference type="EMBL" id="KFP85592.1"/>
    </source>
</evidence>
<dbReference type="GO" id="GO:0031295">
    <property type="term" value="P:T cell costimulation"/>
    <property type="evidence" value="ECO:0007669"/>
    <property type="project" value="TreeGrafter"/>
</dbReference>
<dbReference type="GO" id="GO:0009897">
    <property type="term" value="C:external side of plasma membrane"/>
    <property type="evidence" value="ECO:0007669"/>
    <property type="project" value="TreeGrafter"/>
</dbReference>
<keyword evidence="3 11" id="KW-0812">Transmembrane</keyword>
<dbReference type="GO" id="GO:0006955">
    <property type="term" value="P:immune response"/>
    <property type="evidence" value="ECO:0007669"/>
    <property type="project" value="TreeGrafter"/>
</dbReference>
<evidence type="ECO:0000256" key="4">
    <source>
        <dbReference type="ARBA" id="ARBA00022729"/>
    </source>
</evidence>
<dbReference type="GO" id="GO:0007166">
    <property type="term" value="P:cell surface receptor signaling pathway"/>
    <property type="evidence" value="ECO:0007669"/>
    <property type="project" value="TreeGrafter"/>
</dbReference>
<dbReference type="Proteomes" id="UP000053537">
    <property type="component" value="Unassembled WGS sequence"/>
</dbReference>
<dbReference type="PANTHER" id="PTHR25466:SF4">
    <property type="entry name" value="T-LYMPHOCYTE ACTIVATION ANTIGEN CD80"/>
    <property type="match status" value="1"/>
</dbReference>
<dbReference type="GO" id="GO:0042130">
    <property type="term" value="P:negative regulation of T cell proliferation"/>
    <property type="evidence" value="ECO:0007669"/>
    <property type="project" value="TreeGrafter"/>
</dbReference>
<keyword evidence="15" id="KW-1185">Reference proteome</keyword>